<evidence type="ECO:0000313" key="2">
    <source>
        <dbReference type="Proteomes" id="UP000887574"/>
    </source>
</evidence>
<keyword evidence="1" id="KW-1133">Transmembrane helix</keyword>
<keyword evidence="1" id="KW-0472">Membrane</keyword>
<proteinExistence type="predicted"/>
<dbReference type="Proteomes" id="UP000887574">
    <property type="component" value="Unplaced"/>
</dbReference>
<feature type="transmembrane region" description="Helical" evidence="1">
    <location>
        <begin position="1067"/>
        <end position="1093"/>
    </location>
</feature>
<accession>A0A915DSH7</accession>
<keyword evidence="2" id="KW-1185">Reference proteome</keyword>
<evidence type="ECO:0000256" key="1">
    <source>
        <dbReference type="SAM" id="Phobius"/>
    </source>
</evidence>
<organism evidence="2 3">
    <name type="scientific">Ditylenchus dipsaci</name>
    <dbReference type="NCBI Taxonomy" id="166011"/>
    <lineage>
        <taxon>Eukaryota</taxon>
        <taxon>Metazoa</taxon>
        <taxon>Ecdysozoa</taxon>
        <taxon>Nematoda</taxon>
        <taxon>Chromadorea</taxon>
        <taxon>Rhabditida</taxon>
        <taxon>Tylenchina</taxon>
        <taxon>Tylenchomorpha</taxon>
        <taxon>Sphaerularioidea</taxon>
        <taxon>Anguinidae</taxon>
        <taxon>Anguininae</taxon>
        <taxon>Ditylenchus</taxon>
    </lineage>
</organism>
<evidence type="ECO:0000313" key="3">
    <source>
        <dbReference type="WBParaSite" id="jg22407"/>
    </source>
</evidence>
<sequence>MVIEKDGKDVIDHDEIRQFVDMRYVSPHEGFWRYAVLKLCGKTSIISTKQSALMRVFFTNAEKVYRLVIWKDKIDEVYDKLKIGNVIKLTSLKATSFFKTENDIFPSNLNVNFDLVYTSTSTMSVLKKGTFEEYPSLNPYPPFWKEISGLIRSDEEIVMRVVLIGSFTADQLKIGEVEHEGFSAFVGDKSHKKVFIFVVKTSEIDDQDFVDSLVKNTEFYVSGAKAIEKYRQPYWCLRLIMLVVRSPAKSNNSSVDLSFSPSQGKQNFSERLTLSASRFAVSLTIPTTAVDTKNLGNSSWKGLTPGEPYLLRLTANNAAGDSYADYMFCIHAPPSASKLMVIPNKDIAALQTPVRISPVGIEGEGLSMCQMKYGIKTLLVGNHSRIEWSRSTVTDFYEILLPSAWPEPHAACGQRIGYQAVLEICDAWNACSLQESDTFVVDLALNSSGVLTQALSLIQSRLANGDVYNAIELCASVIEEKCGSSLSSNKDLIDSVIDKLIDLLDDTNDSDELLEGLDYAMKVVGFASPLAMDRVMQLVDRVKQSVGMPSSSNTSSLSITAITGFPRGRNKRSVNLMSTLTAAADKEVNEAAASTLLVAYDLLVGKNQDVVRVYLNNLQDILSDFCIQADDSRVLSASGRTYTELQSQGVTPGATSFLNSSFTVAATKLYLISFDSGFAEAFSNWPCMNGTSCNVICLGTAQTLLSALRDNQYLASYFFSSQYNSVSLDQVVSDFYHVYLLDPVSGSMQTLKAGAGYTVRLPISKYVASAYYKCFVFTGTIWEDNSACKSANYPNLMGKTSSGSFQLACHCYKTGVISVFTISPPTPIPYPLYNEVLLFFYLNTNILPAGPQLNTFLDYLSSASGVDSQRFAGVNCSISVNNQTSVAVITVKLRPPFRDGQQTTSYAMQSIRRTVHIDGGFTAYESVKVTNMGDTVVYRELMGDKNARRITLRIDRSFKEVVGNDAEGVASKWASRMAKNMRISEYRIKNSVVLTGILFNFTITVPFDGESVYNSSILSAEEISKWIQEQVKYCEMDLTDSREQILPVDMLTNADIIELRVLQETSTLMVCLAILVPTAFVLVTFCAGGLVFMKIRTDKLIESHNANMTTIDISQTTPINVMPFQSEMDHQTNRVSDTNASDTVVFGRRRTGNRSRNRRK</sequence>
<reference evidence="3" key="1">
    <citation type="submission" date="2022-11" db="UniProtKB">
        <authorList>
            <consortium name="WormBaseParasite"/>
        </authorList>
    </citation>
    <scope>IDENTIFICATION</scope>
</reference>
<dbReference type="WBParaSite" id="jg22407">
    <property type="protein sequence ID" value="jg22407"/>
    <property type="gene ID" value="jg22407"/>
</dbReference>
<dbReference type="AlphaFoldDB" id="A0A915DSH7"/>
<protein>
    <submittedName>
        <fullName evidence="3">PKD/REJ-like domain-containing protein</fullName>
    </submittedName>
</protein>
<keyword evidence="1" id="KW-0812">Transmembrane</keyword>
<name>A0A915DSH7_9BILA</name>